<dbReference type="AlphaFoldDB" id="A0A6C0DPW9"/>
<proteinExistence type="predicted"/>
<accession>A0A6C0DPW9</accession>
<reference evidence="1" key="1">
    <citation type="journal article" date="2020" name="Nature">
        <title>Giant virus diversity and host interactions through global metagenomics.</title>
        <authorList>
            <person name="Schulz F."/>
            <person name="Roux S."/>
            <person name="Paez-Espino D."/>
            <person name="Jungbluth S."/>
            <person name="Walsh D.A."/>
            <person name="Denef V.J."/>
            <person name="McMahon K.D."/>
            <person name="Konstantinidis K.T."/>
            <person name="Eloe-Fadrosh E.A."/>
            <person name="Kyrpides N.C."/>
            <person name="Woyke T."/>
        </authorList>
    </citation>
    <scope>NUCLEOTIDE SEQUENCE</scope>
    <source>
        <strain evidence="1">GVMAG-M-3300023174-46</strain>
    </source>
</reference>
<organism evidence="1">
    <name type="scientific">viral metagenome</name>
    <dbReference type="NCBI Taxonomy" id="1070528"/>
    <lineage>
        <taxon>unclassified sequences</taxon>
        <taxon>metagenomes</taxon>
        <taxon>organismal metagenomes</taxon>
    </lineage>
</organism>
<evidence type="ECO:0000313" key="1">
    <source>
        <dbReference type="EMBL" id="QHT18511.1"/>
    </source>
</evidence>
<protein>
    <submittedName>
        <fullName evidence="1">Uncharacterized protein</fullName>
    </submittedName>
</protein>
<name>A0A6C0DPW9_9ZZZZ</name>
<dbReference type="EMBL" id="MN739657">
    <property type="protein sequence ID" value="QHT18511.1"/>
    <property type="molecule type" value="Genomic_DNA"/>
</dbReference>
<sequence>MTTPESILATQWLEEAERKDIFCSSCQRNTCNALARQRCSYSAWPDQSLAKKASEYIPLDLRENVHVVILNPSAEGGMPHTRPNLICLPAYYPDSLVESTMKHELLHVDQRINETNWMKKLVKDGWVEETQASVPEDWLRKCRFNPDTWNSRFWSWEDRYIPLPIFAREDQPSMTDFAVFWYDKKSEKAIRRPPDGFVQQYGSVSQSAQEHPYELFAYI</sequence>